<evidence type="ECO:0000313" key="3">
    <source>
        <dbReference type="Proteomes" id="UP001232992"/>
    </source>
</evidence>
<keyword evidence="3" id="KW-1185">Reference proteome</keyword>
<name>A0ABT7C3W3_9CYAN</name>
<reference evidence="2 3" key="1">
    <citation type="submission" date="2023-01" db="EMBL/GenBank/DDBJ databases">
        <title>Novel diversity within Roseofilum (Cyanobacteria; Desertifilaceae) from marine benthic mats with descriptions of four novel species.</title>
        <authorList>
            <person name="Wang Y."/>
            <person name="Berthold D.E."/>
            <person name="Hu J."/>
            <person name="Lefler F.W."/>
            <person name="Laughinghouse H.D. IV."/>
        </authorList>
    </citation>
    <scope>NUCLEOTIDE SEQUENCE [LARGE SCALE GENOMIC DNA]</scope>
    <source>
        <strain evidence="2 3">BLCC-M143</strain>
    </source>
</reference>
<evidence type="ECO:0000256" key="1">
    <source>
        <dbReference type="SAM" id="MobiDB-lite"/>
    </source>
</evidence>
<comment type="caution">
    <text evidence="2">The sequence shown here is derived from an EMBL/GenBank/DDBJ whole genome shotgun (WGS) entry which is preliminary data.</text>
</comment>
<dbReference type="EMBL" id="JAQOSQ010000035">
    <property type="protein sequence ID" value="MDJ1185451.1"/>
    <property type="molecule type" value="Genomic_DNA"/>
</dbReference>
<feature type="region of interest" description="Disordered" evidence="1">
    <location>
        <begin position="44"/>
        <end position="66"/>
    </location>
</feature>
<protein>
    <submittedName>
        <fullName evidence="2">Uncharacterized protein</fullName>
    </submittedName>
</protein>
<gene>
    <name evidence="2" type="ORF">PMH09_19885</name>
</gene>
<sequence length="66" mass="7262">MLFPISLLVSPVLLLNTATTNPVLPSEVEPLAVETYSPTPLDYSYRYNRKGENPPSGGTGRRRIMA</sequence>
<organism evidence="2 3">
    <name type="scientific">Roseofilum casamattae BLCC-M143</name>
    <dbReference type="NCBI Taxonomy" id="3022442"/>
    <lineage>
        <taxon>Bacteria</taxon>
        <taxon>Bacillati</taxon>
        <taxon>Cyanobacteriota</taxon>
        <taxon>Cyanophyceae</taxon>
        <taxon>Desertifilales</taxon>
        <taxon>Desertifilaceae</taxon>
        <taxon>Roseofilum</taxon>
        <taxon>Roseofilum casamattae</taxon>
    </lineage>
</organism>
<proteinExistence type="predicted"/>
<dbReference type="Proteomes" id="UP001232992">
    <property type="component" value="Unassembled WGS sequence"/>
</dbReference>
<dbReference type="RefSeq" id="WP_283760092.1">
    <property type="nucleotide sequence ID" value="NZ_JAQOSQ010000035.1"/>
</dbReference>
<evidence type="ECO:0000313" key="2">
    <source>
        <dbReference type="EMBL" id="MDJ1185451.1"/>
    </source>
</evidence>
<accession>A0ABT7C3W3</accession>